<evidence type="ECO:0000256" key="6">
    <source>
        <dbReference type="HAMAP-Rule" id="MF_01554"/>
    </source>
</evidence>
<dbReference type="Gene3D" id="3.40.120.10">
    <property type="entry name" value="Alpha-D-Glucose-1,6-Bisphosphate, subunit A, domain 3"/>
    <property type="match status" value="3"/>
</dbReference>
<evidence type="ECO:0000256" key="8">
    <source>
        <dbReference type="RuleBase" id="RU004327"/>
    </source>
</evidence>
<comment type="PTM">
    <text evidence="6">Activated by phosphorylation.</text>
</comment>
<evidence type="ECO:0000259" key="9">
    <source>
        <dbReference type="Pfam" id="PF00408"/>
    </source>
</evidence>
<comment type="catalytic activity">
    <reaction evidence="6 8">
        <text>alpha-D-glucosamine 1-phosphate = D-glucosamine 6-phosphate</text>
        <dbReference type="Rhea" id="RHEA:23424"/>
        <dbReference type="ChEBI" id="CHEBI:58516"/>
        <dbReference type="ChEBI" id="CHEBI:58725"/>
        <dbReference type="EC" id="5.4.2.10"/>
    </reaction>
</comment>
<dbReference type="InterPro" id="IPR016066">
    <property type="entry name" value="A-D-PHexomutase_CS"/>
</dbReference>
<comment type="function">
    <text evidence="6 8">Catalyzes the conversion of glucosamine-6-phosphate to glucosamine-1-phosphate.</text>
</comment>
<proteinExistence type="inferred from homology"/>
<evidence type="ECO:0000313" key="14">
    <source>
        <dbReference type="Proteomes" id="UP000037247"/>
    </source>
</evidence>
<dbReference type="InterPro" id="IPR005841">
    <property type="entry name" value="Alpha-D-phosphohexomutase_SF"/>
</dbReference>
<dbReference type="SUPFAM" id="SSF53738">
    <property type="entry name" value="Phosphoglucomutase, first 3 domains"/>
    <property type="match status" value="3"/>
</dbReference>
<dbReference type="Pfam" id="PF02878">
    <property type="entry name" value="PGM_PMM_I"/>
    <property type="match status" value="1"/>
</dbReference>
<dbReference type="Proteomes" id="UP000037247">
    <property type="component" value="Unassembled WGS sequence"/>
</dbReference>
<feature type="binding site" evidence="6">
    <location>
        <position position="256"/>
    </location>
    <ligand>
        <name>Mg(2+)</name>
        <dbReference type="ChEBI" id="CHEBI:18420"/>
    </ligand>
</feature>
<dbReference type="EC" id="5.4.2.10" evidence="6 8"/>
<protein>
    <recommendedName>
        <fullName evidence="6 8">Phosphoglucosamine mutase</fullName>
        <ecNumber evidence="6 8">5.4.2.10</ecNumber>
    </recommendedName>
</protein>
<feature type="active site" description="Phosphoserine intermediate" evidence="6">
    <location>
        <position position="114"/>
    </location>
</feature>
<keyword evidence="3 6" id="KW-0479">Metal-binding</keyword>
<comment type="similarity">
    <text evidence="1 6 7">Belongs to the phosphohexose mutase family.</text>
</comment>
<evidence type="ECO:0000259" key="10">
    <source>
        <dbReference type="Pfam" id="PF02878"/>
    </source>
</evidence>
<feature type="domain" description="Alpha-D-phosphohexomutase alpha/beta/alpha" evidence="10">
    <location>
        <begin position="3"/>
        <end position="148"/>
    </location>
</feature>
<feature type="modified residue" description="Phosphoserine" evidence="6">
    <location>
        <position position="114"/>
    </location>
</feature>
<keyword evidence="14" id="KW-1185">Reference proteome</keyword>
<dbReference type="Pfam" id="PF02879">
    <property type="entry name" value="PGM_PMM_II"/>
    <property type="match status" value="1"/>
</dbReference>
<dbReference type="PROSITE" id="PS00710">
    <property type="entry name" value="PGM_PMM"/>
    <property type="match status" value="1"/>
</dbReference>
<organism evidence="13 14">
    <name type="scientific">Gordonia jacobaea</name>
    <dbReference type="NCBI Taxonomy" id="122202"/>
    <lineage>
        <taxon>Bacteria</taxon>
        <taxon>Bacillati</taxon>
        <taxon>Actinomycetota</taxon>
        <taxon>Actinomycetes</taxon>
        <taxon>Mycobacteriales</taxon>
        <taxon>Gordoniaceae</taxon>
        <taxon>Gordonia</taxon>
    </lineage>
</organism>
<evidence type="ECO:0000256" key="4">
    <source>
        <dbReference type="ARBA" id="ARBA00022842"/>
    </source>
</evidence>
<dbReference type="InterPro" id="IPR005845">
    <property type="entry name" value="A-D-PHexomutase_a/b/a-II"/>
</dbReference>
<name>A0ABR5IAR0_9ACTN</name>
<dbReference type="NCBIfam" id="TIGR01455">
    <property type="entry name" value="glmM"/>
    <property type="match status" value="1"/>
</dbReference>
<feature type="domain" description="Alpha-D-phosphohexomutase alpha/beta/alpha" evidence="11">
    <location>
        <begin position="170"/>
        <end position="265"/>
    </location>
</feature>
<dbReference type="InterPro" id="IPR005844">
    <property type="entry name" value="A-D-PHexomutase_a/b/a-I"/>
</dbReference>
<evidence type="ECO:0000259" key="11">
    <source>
        <dbReference type="Pfam" id="PF02879"/>
    </source>
</evidence>
<feature type="binding site" description="via phosphate group" evidence="6">
    <location>
        <position position="114"/>
    </location>
    <ligand>
        <name>Mg(2+)</name>
        <dbReference type="ChEBI" id="CHEBI:18420"/>
    </ligand>
</feature>
<evidence type="ECO:0000256" key="3">
    <source>
        <dbReference type="ARBA" id="ARBA00022723"/>
    </source>
</evidence>
<keyword evidence="2 6" id="KW-0597">Phosphoprotein</keyword>
<evidence type="ECO:0000256" key="1">
    <source>
        <dbReference type="ARBA" id="ARBA00010231"/>
    </source>
</evidence>
<dbReference type="PANTHER" id="PTHR42946:SF1">
    <property type="entry name" value="PHOSPHOGLUCOMUTASE (ALPHA-D-GLUCOSE-1,6-BISPHOSPHATE-DEPENDENT)"/>
    <property type="match status" value="1"/>
</dbReference>
<accession>A0ABR5IAR0</accession>
<dbReference type="HAMAP" id="MF_01554_B">
    <property type="entry name" value="GlmM_B"/>
    <property type="match status" value="1"/>
</dbReference>
<evidence type="ECO:0000256" key="5">
    <source>
        <dbReference type="ARBA" id="ARBA00023235"/>
    </source>
</evidence>
<dbReference type="PRINTS" id="PR00509">
    <property type="entry name" value="PGMPMM"/>
</dbReference>
<keyword evidence="4 6" id="KW-0460">Magnesium</keyword>
<evidence type="ECO:0000313" key="13">
    <source>
        <dbReference type="EMBL" id="KNA90688.1"/>
    </source>
</evidence>
<dbReference type="Pfam" id="PF00408">
    <property type="entry name" value="PGM_PMM_IV"/>
    <property type="match status" value="1"/>
</dbReference>
<evidence type="ECO:0000259" key="12">
    <source>
        <dbReference type="Pfam" id="PF02880"/>
    </source>
</evidence>
<dbReference type="InterPro" id="IPR036900">
    <property type="entry name" value="A-D-PHexomutase_C_sf"/>
</dbReference>
<reference evidence="13 14" key="1">
    <citation type="submission" date="2015-05" db="EMBL/GenBank/DDBJ databases">
        <title>Draft genome sequence of the bacterium Gordonia jacobaea a new member of the Gordonia genus.</title>
        <authorList>
            <person name="Jimenez-Galisteo G."/>
            <person name="Dominguez A."/>
            <person name="Munoz E."/>
            <person name="Vinas M."/>
        </authorList>
    </citation>
    <scope>NUCLEOTIDE SEQUENCE [LARGE SCALE GENOMIC DNA]</scope>
    <source>
        <strain evidence="14">mv1</strain>
    </source>
</reference>
<comment type="cofactor">
    <cofactor evidence="6">
        <name>Mg(2+)</name>
        <dbReference type="ChEBI" id="CHEBI:18420"/>
    </cofactor>
    <text evidence="6">Binds 1 Mg(2+) ion per subunit.</text>
</comment>
<gene>
    <name evidence="6" type="primary">glmM</name>
    <name evidence="13" type="ORF">ABW18_14205</name>
</gene>
<dbReference type="Gene3D" id="3.30.310.50">
    <property type="entry name" value="Alpha-D-phosphohexomutase, C-terminal domain"/>
    <property type="match status" value="1"/>
</dbReference>
<dbReference type="CDD" id="cd05802">
    <property type="entry name" value="GlmM"/>
    <property type="match status" value="1"/>
</dbReference>
<evidence type="ECO:0000256" key="2">
    <source>
        <dbReference type="ARBA" id="ARBA00022553"/>
    </source>
</evidence>
<dbReference type="SUPFAM" id="SSF55957">
    <property type="entry name" value="Phosphoglucomutase, C-terminal domain"/>
    <property type="match status" value="1"/>
</dbReference>
<dbReference type="InterPro" id="IPR016055">
    <property type="entry name" value="A-D-PHexomutase_a/b/a-I/II/III"/>
</dbReference>
<dbReference type="RefSeq" id="WP_049699622.1">
    <property type="nucleotide sequence ID" value="NZ_JAQDQF010000006.1"/>
</dbReference>
<dbReference type="InterPro" id="IPR005846">
    <property type="entry name" value="A-D-PHexomutase_a/b/a-III"/>
</dbReference>
<dbReference type="PANTHER" id="PTHR42946">
    <property type="entry name" value="PHOSPHOHEXOSE MUTASE"/>
    <property type="match status" value="1"/>
</dbReference>
<keyword evidence="5 6" id="KW-0413">Isomerase</keyword>
<feature type="domain" description="Alpha-D-phosphohexomutase C-terminal" evidence="9">
    <location>
        <begin position="385"/>
        <end position="450"/>
    </location>
</feature>
<feature type="binding site" evidence="6">
    <location>
        <position position="252"/>
    </location>
    <ligand>
        <name>Mg(2+)</name>
        <dbReference type="ChEBI" id="CHEBI:18420"/>
    </ligand>
</feature>
<feature type="binding site" evidence="6">
    <location>
        <position position="254"/>
    </location>
    <ligand>
        <name>Mg(2+)</name>
        <dbReference type="ChEBI" id="CHEBI:18420"/>
    </ligand>
</feature>
<dbReference type="InterPro" id="IPR050060">
    <property type="entry name" value="Phosphoglucosamine_mutase"/>
</dbReference>
<dbReference type="EMBL" id="LDTZ01000018">
    <property type="protein sequence ID" value="KNA90688.1"/>
    <property type="molecule type" value="Genomic_DNA"/>
</dbReference>
<evidence type="ECO:0000256" key="7">
    <source>
        <dbReference type="RuleBase" id="RU004326"/>
    </source>
</evidence>
<dbReference type="InterPro" id="IPR005843">
    <property type="entry name" value="A-D-PHexomutase_C"/>
</dbReference>
<feature type="domain" description="Alpha-D-phosphohexomutase alpha/beta/alpha" evidence="12">
    <location>
        <begin position="269"/>
        <end position="376"/>
    </location>
</feature>
<dbReference type="Pfam" id="PF02880">
    <property type="entry name" value="PGM_PMM_III"/>
    <property type="match status" value="1"/>
</dbReference>
<dbReference type="InterPro" id="IPR006352">
    <property type="entry name" value="GlmM_bact"/>
</dbReference>
<sequence>MARLFGTDGVRGLANDQLTAELALRLASAAAVVLGDLSTTGDTASAGDSTTGFRPQVVVGRDPRASSEMLEAAVCAGLASVGADAIRVGVLPTPAVAFLTGDYDATFGVMISASHNPMPDNGIKFFGAGGHKLDDDVEDRIEAVMTSGDVPHPTGAGVGRLREAPDAGARYAAHLAAAIDARLDGLNVVVDCANGAAAQVGPQVFASAGATVTTIHAEPDGININADCGSTHMEKLQAAVLEHGADLGIAFDGDADRCLAVDSTGQLVDGDAIMAILATALHARGRLVDDVLVATVMSNLGLHIAMREAGIEVRTTAVGDRYVLEELRRGGYSLGGEQSGHIVYPQAGTTGDGILTGLLLMGQIVRSGKRLAELASIVTVLPQELINVRVTDKHAVAIADSVRDAVEAAEQELGSTGRVLLRPSGTEQLVRVMVEAPTPELAHGIAERIASVVAEAGASARLASGRR</sequence>
<comment type="caution">
    <text evidence="13">The sequence shown here is derived from an EMBL/GenBank/DDBJ whole genome shotgun (WGS) entry which is preliminary data.</text>
</comment>